<dbReference type="InterPro" id="IPR044203">
    <property type="entry name" value="GlbO/GLB3-like"/>
</dbReference>
<accession>A0A560GYR0</accession>
<protein>
    <submittedName>
        <fullName evidence="6">Hemoglobin</fullName>
    </submittedName>
</protein>
<dbReference type="GO" id="GO:0019825">
    <property type="term" value="F:oxygen binding"/>
    <property type="evidence" value="ECO:0007669"/>
    <property type="project" value="InterPro"/>
</dbReference>
<organism evidence="6 7">
    <name type="scientific">Nitrospirillum amazonense</name>
    <dbReference type="NCBI Taxonomy" id="28077"/>
    <lineage>
        <taxon>Bacteria</taxon>
        <taxon>Pseudomonadati</taxon>
        <taxon>Pseudomonadota</taxon>
        <taxon>Alphaproteobacteria</taxon>
        <taxon>Rhodospirillales</taxon>
        <taxon>Azospirillaceae</taxon>
        <taxon>Nitrospirillum</taxon>
    </lineage>
</organism>
<evidence type="ECO:0000313" key="7">
    <source>
        <dbReference type="Proteomes" id="UP000315751"/>
    </source>
</evidence>
<dbReference type="PANTHER" id="PTHR47366">
    <property type="entry name" value="TWO-ON-TWO HEMOGLOBIN-3"/>
    <property type="match status" value="1"/>
</dbReference>
<keyword evidence="1" id="KW-0813">Transport</keyword>
<keyword evidence="2" id="KW-0349">Heme</keyword>
<dbReference type="GO" id="GO:0005344">
    <property type="term" value="F:oxygen carrier activity"/>
    <property type="evidence" value="ECO:0007669"/>
    <property type="project" value="InterPro"/>
</dbReference>
<dbReference type="CDD" id="cd14773">
    <property type="entry name" value="TrHb2_PhHbO-like_O"/>
    <property type="match status" value="1"/>
</dbReference>
<dbReference type="GO" id="GO:0046872">
    <property type="term" value="F:metal ion binding"/>
    <property type="evidence" value="ECO:0007669"/>
    <property type="project" value="UniProtKB-KW"/>
</dbReference>
<evidence type="ECO:0000256" key="4">
    <source>
        <dbReference type="ARBA" id="ARBA00023004"/>
    </source>
</evidence>
<dbReference type="Pfam" id="PF01152">
    <property type="entry name" value="Bac_globin"/>
    <property type="match status" value="1"/>
</dbReference>
<reference evidence="6 7" key="1">
    <citation type="submission" date="2019-06" db="EMBL/GenBank/DDBJ databases">
        <title>Genomic Encyclopedia of Type Strains, Phase IV (KMG-V): Genome sequencing to study the core and pangenomes of soil and plant-associated prokaryotes.</title>
        <authorList>
            <person name="Whitman W."/>
        </authorList>
    </citation>
    <scope>NUCLEOTIDE SEQUENCE [LARGE SCALE GENOMIC DNA]</scope>
    <source>
        <strain evidence="6 7">BR 11622</strain>
    </source>
</reference>
<gene>
    <name evidence="6" type="ORF">FBZ90_111180</name>
</gene>
<evidence type="ECO:0000256" key="2">
    <source>
        <dbReference type="ARBA" id="ARBA00022617"/>
    </source>
</evidence>
<keyword evidence="4" id="KW-0408">Iron</keyword>
<proteinExistence type="inferred from homology"/>
<dbReference type="SUPFAM" id="SSF46458">
    <property type="entry name" value="Globin-like"/>
    <property type="match status" value="1"/>
</dbReference>
<evidence type="ECO:0000256" key="1">
    <source>
        <dbReference type="ARBA" id="ARBA00022448"/>
    </source>
</evidence>
<dbReference type="PANTHER" id="PTHR47366:SF1">
    <property type="entry name" value="TWO-ON-TWO HEMOGLOBIN-3"/>
    <property type="match status" value="1"/>
</dbReference>
<dbReference type="InterPro" id="IPR012292">
    <property type="entry name" value="Globin/Proto"/>
</dbReference>
<evidence type="ECO:0000256" key="5">
    <source>
        <dbReference type="ARBA" id="ARBA00034496"/>
    </source>
</evidence>
<comment type="caution">
    <text evidence="6">The sequence shown here is derived from an EMBL/GenBank/DDBJ whole genome shotgun (WGS) entry which is preliminary data.</text>
</comment>
<name>A0A560GYR0_9PROT</name>
<dbReference type="GO" id="GO:0020037">
    <property type="term" value="F:heme binding"/>
    <property type="evidence" value="ECO:0007669"/>
    <property type="project" value="InterPro"/>
</dbReference>
<comment type="similarity">
    <text evidence="5">Belongs to the truncated hemoglobin family. Group II subfamily.</text>
</comment>
<evidence type="ECO:0000256" key="3">
    <source>
        <dbReference type="ARBA" id="ARBA00022723"/>
    </source>
</evidence>
<sequence length="141" mass="15443">MAIEATVQTTIYEAIGGQAAISRLVEAFYHEMDTAPEARDLRALHAADLAETKRVLILYLAQWMGGPNAYSAERGHPRLRARHMGFRIGTAERDAWMLCMVRALTVTVPDDAIRQAILGALAPLADWMRNQPETEAGAAPG</sequence>
<dbReference type="AlphaFoldDB" id="A0A560GYR0"/>
<keyword evidence="7" id="KW-1185">Reference proteome</keyword>
<keyword evidence="3" id="KW-0479">Metal-binding</keyword>
<dbReference type="InterPro" id="IPR009050">
    <property type="entry name" value="Globin-like_sf"/>
</dbReference>
<evidence type="ECO:0000313" key="6">
    <source>
        <dbReference type="EMBL" id="TWB39183.1"/>
    </source>
</evidence>
<dbReference type="Proteomes" id="UP000315751">
    <property type="component" value="Unassembled WGS sequence"/>
</dbReference>
<dbReference type="RefSeq" id="WP_145734563.1">
    <property type="nucleotide sequence ID" value="NZ_VITR01000011.1"/>
</dbReference>
<dbReference type="InterPro" id="IPR001486">
    <property type="entry name" value="Hemoglobin_trunc"/>
</dbReference>
<dbReference type="Gene3D" id="1.10.490.10">
    <property type="entry name" value="Globins"/>
    <property type="match status" value="1"/>
</dbReference>
<dbReference type="EMBL" id="VITR01000011">
    <property type="protein sequence ID" value="TWB39183.1"/>
    <property type="molecule type" value="Genomic_DNA"/>
</dbReference>
<dbReference type="OrthoDB" id="9790913at2"/>